<dbReference type="Pfam" id="PF09079">
    <property type="entry name" value="WHD_Cdc6"/>
    <property type="match status" value="1"/>
</dbReference>
<organism evidence="8 9">
    <name type="scientific">Halobaculum saliterrae</name>
    <dbReference type="NCBI Taxonomy" id="2073113"/>
    <lineage>
        <taxon>Archaea</taxon>
        <taxon>Methanobacteriati</taxon>
        <taxon>Methanobacteriota</taxon>
        <taxon>Stenosarchaea group</taxon>
        <taxon>Halobacteria</taxon>
        <taxon>Halobacteriales</taxon>
        <taxon>Haloferacaceae</taxon>
        <taxon>Halobaculum</taxon>
    </lineage>
</organism>
<feature type="domain" description="Cdc6 C-terminal" evidence="7">
    <location>
        <begin position="302"/>
        <end position="385"/>
    </location>
</feature>
<evidence type="ECO:0000256" key="1">
    <source>
        <dbReference type="ARBA" id="ARBA00006184"/>
    </source>
</evidence>
<reference evidence="8 9" key="1">
    <citation type="submission" date="2019-12" db="EMBL/GenBank/DDBJ databases">
        <title>Isolation and characterization of three novel carbon monoxide-oxidizing members of Halobacteria from salione crusts and soils.</title>
        <authorList>
            <person name="Myers M.R."/>
            <person name="King G.M."/>
        </authorList>
    </citation>
    <scope>NUCLEOTIDE SEQUENCE [LARGE SCALE GENOMIC DNA]</scope>
    <source>
        <strain evidence="8 9">WSA2</strain>
    </source>
</reference>
<dbReference type="CDD" id="cd08768">
    <property type="entry name" value="Cdc6_C"/>
    <property type="match status" value="1"/>
</dbReference>
<feature type="binding site" evidence="5">
    <location>
        <position position="219"/>
    </location>
    <ligand>
        <name>ATP</name>
        <dbReference type="ChEBI" id="CHEBI:30616"/>
    </ligand>
</feature>
<evidence type="ECO:0000259" key="7">
    <source>
        <dbReference type="SMART" id="SM01074"/>
    </source>
</evidence>
<dbReference type="InterPro" id="IPR003593">
    <property type="entry name" value="AAA+_ATPase"/>
</dbReference>
<dbReference type="InterPro" id="IPR027417">
    <property type="entry name" value="P-loop_NTPase"/>
</dbReference>
<dbReference type="InterPro" id="IPR015163">
    <property type="entry name" value="Cdc6_C"/>
</dbReference>
<dbReference type="HAMAP" id="MF_01407">
    <property type="entry name" value="ORC1_type_DNA_replic_protein"/>
    <property type="match status" value="1"/>
</dbReference>
<accession>A0A6B0SSV5</accession>
<evidence type="ECO:0000313" key="8">
    <source>
        <dbReference type="EMBL" id="MXR40666.1"/>
    </source>
</evidence>
<dbReference type="InterPro" id="IPR049945">
    <property type="entry name" value="AAA_22"/>
</dbReference>
<dbReference type="InterPro" id="IPR036388">
    <property type="entry name" value="WH-like_DNA-bd_sf"/>
</dbReference>
<dbReference type="RefSeq" id="WP_159663935.1">
    <property type="nucleotide sequence ID" value="NZ_WUUS01000002.1"/>
</dbReference>
<dbReference type="SMART" id="SM01074">
    <property type="entry name" value="Cdc6_C"/>
    <property type="match status" value="1"/>
</dbReference>
<dbReference type="Gene3D" id="3.40.50.300">
    <property type="entry name" value="P-loop containing nucleotide triphosphate hydrolases"/>
    <property type="match status" value="1"/>
</dbReference>
<keyword evidence="4 5" id="KW-0067">ATP-binding</keyword>
<dbReference type="Pfam" id="PF22703">
    <property type="entry name" value="Cdc6_lid"/>
    <property type="match status" value="1"/>
</dbReference>
<keyword evidence="2 5" id="KW-0235">DNA replication</keyword>
<dbReference type="FunFam" id="1.10.8.60:FF:000073">
    <property type="entry name" value="ORC1-type DNA replication protein"/>
    <property type="match status" value="1"/>
</dbReference>
<comment type="function">
    <text evidence="5">Involved in regulation of DNA replication.</text>
</comment>
<dbReference type="GO" id="GO:0005524">
    <property type="term" value="F:ATP binding"/>
    <property type="evidence" value="ECO:0007669"/>
    <property type="project" value="UniProtKB-UniRule"/>
</dbReference>
<name>A0A6B0SSV5_9EURY</name>
<dbReference type="InterPro" id="IPR050311">
    <property type="entry name" value="ORC1/CDC6"/>
</dbReference>
<evidence type="ECO:0000256" key="5">
    <source>
        <dbReference type="HAMAP-Rule" id="MF_01407"/>
    </source>
</evidence>
<feature type="binding site" evidence="5">
    <location>
        <begin position="60"/>
        <end position="64"/>
    </location>
    <ligand>
        <name>ATP</name>
        <dbReference type="ChEBI" id="CHEBI:30616"/>
    </ligand>
</feature>
<dbReference type="InterPro" id="IPR014277">
    <property type="entry name" value="Orc1/Cdc6_arc"/>
</dbReference>
<evidence type="ECO:0000256" key="3">
    <source>
        <dbReference type="ARBA" id="ARBA00022741"/>
    </source>
</evidence>
<dbReference type="OrthoDB" id="195574at2157"/>
<comment type="caution">
    <text evidence="8">The sequence shown here is derived from an EMBL/GenBank/DDBJ whole genome shotgun (WGS) entry which is preliminary data.</text>
</comment>
<sequence length="422" mass="47560">MGMFERDTDIYRDRDALREDYQPEQLVGRDEELDTYRAALQPVINGEQPNNVFLYGKTGVGKTAATRYLLEHLKEDAAQYDDIELTVIALNCDGLTSSYQVATRLVNEFRDDTEQISTTGYPRASVYEMLWNELDVCGGTILIVLDEVDHVEDDSILYQLPRARANGNLSTAKVGIVGISNDFSFRDDLSPKVRSSLCEQEIHFPAYDATDLQKILEQRVEVAFHDGVLDPGVIPLCAAYGAKDAGDARQSIDLLMKAGDLARDDETERVAEEHVERGRRALERGRIKEGITGLTQHGHLVLYALLTLDLENEAPVRSRDIRPRYTRFAEMADRDPLVPRRMRDHLSELAMLGIISVTERNEGRRGGTYREYALDMDVDLLLDAMADTVQDVGVHRSVKDFLADDPSDELNDVRITDFVSED</sequence>
<dbReference type="NCBIfam" id="TIGR02928">
    <property type="entry name" value="orc1/cdc6 family replication initiation protein"/>
    <property type="match status" value="1"/>
</dbReference>
<keyword evidence="3 5" id="KW-0547">Nucleotide-binding</keyword>
<dbReference type="Gene3D" id="1.10.8.60">
    <property type="match status" value="1"/>
</dbReference>
<dbReference type="SMART" id="SM00382">
    <property type="entry name" value="AAA"/>
    <property type="match status" value="1"/>
</dbReference>
<dbReference type="PANTHER" id="PTHR10763">
    <property type="entry name" value="CELL DIVISION CONTROL PROTEIN 6-RELATED"/>
    <property type="match status" value="1"/>
</dbReference>
<dbReference type="EMBL" id="WUUS01000002">
    <property type="protein sequence ID" value="MXR40666.1"/>
    <property type="molecule type" value="Genomic_DNA"/>
</dbReference>
<gene>
    <name evidence="8" type="ORF">GRX01_04810</name>
</gene>
<comment type="similarity">
    <text evidence="1 5">Belongs to the CDC6/cdc18 family.</text>
</comment>
<dbReference type="AlphaFoldDB" id="A0A6B0SSV5"/>
<proteinExistence type="inferred from homology"/>
<dbReference type="InterPro" id="IPR036390">
    <property type="entry name" value="WH_DNA-bd_sf"/>
</dbReference>
<evidence type="ECO:0000313" key="9">
    <source>
        <dbReference type="Proteomes" id="UP000437065"/>
    </source>
</evidence>
<evidence type="ECO:0000256" key="2">
    <source>
        <dbReference type="ARBA" id="ARBA00022705"/>
    </source>
</evidence>
<keyword evidence="9" id="KW-1185">Reference proteome</keyword>
<dbReference type="PANTHER" id="PTHR10763:SF22">
    <property type="entry name" value="ORC1-TYPE DNA REPLICATION PROTEIN"/>
    <property type="match status" value="1"/>
</dbReference>
<dbReference type="SUPFAM" id="SSF46785">
    <property type="entry name" value="Winged helix' DNA-binding domain"/>
    <property type="match status" value="1"/>
</dbReference>
<dbReference type="SUPFAM" id="SSF52540">
    <property type="entry name" value="P-loop containing nucleoside triphosphate hydrolases"/>
    <property type="match status" value="1"/>
</dbReference>
<feature type="binding site" evidence="5">
    <location>
        <position position="207"/>
    </location>
    <ligand>
        <name>ATP</name>
        <dbReference type="ChEBI" id="CHEBI:30616"/>
    </ligand>
</feature>
<dbReference type="CDD" id="cd00009">
    <property type="entry name" value="AAA"/>
    <property type="match status" value="1"/>
</dbReference>
<dbReference type="Pfam" id="PF13401">
    <property type="entry name" value="AAA_22"/>
    <property type="match status" value="1"/>
</dbReference>
<protein>
    <recommendedName>
        <fullName evidence="5">ORC1-type DNA replication protein</fullName>
    </recommendedName>
</protein>
<evidence type="ECO:0000259" key="6">
    <source>
        <dbReference type="SMART" id="SM00382"/>
    </source>
</evidence>
<dbReference type="InterPro" id="IPR055237">
    <property type="entry name" value="Cdc6_lid"/>
</dbReference>
<dbReference type="Proteomes" id="UP000437065">
    <property type="component" value="Unassembled WGS sequence"/>
</dbReference>
<dbReference type="GO" id="GO:0006260">
    <property type="term" value="P:DNA replication"/>
    <property type="evidence" value="ECO:0007669"/>
    <property type="project" value="UniProtKB-UniRule"/>
</dbReference>
<dbReference type="Gene3D" id="1.10.10.10">
    <property type="entry name" value="Winged helix-like DNA-binding domain superfamily/Winged helix DNA-binding domain"/>
    <property type="match status" value="1"/>
</dbReference>
<feature type="domain" description="AAA+ ATPase" evidence="6">
    <location>
        <begin position="48"/>
        <end position="203"/>
    </location>
</feature>
<evidence type="ECO:0000256" key="4">
    <source>
        <dbReference type="ARBA" id="ARBA00022840"/>
    </source>
</evidence>